<gene>
    <name evidence="1" type="ORF">VSR83_12345</name>
</gene>
<accession>A0ACC6RGZ5</accession>
<reference evidence="1" key="1">
    <citation type="submission" date="2024-01" db="EMBL/GenBank/DDBJ databases">
        <title>The diversity of rhizobia nodulating Mimosa spp. in eleven states of Brazil covering several biomes is determined by host plant, location, and edaphic factors.</title>
        <authorList>
            <person name="Rouws L."/>
            <person name="Barauna A."/>
            <person name="Beukes C."/>
            <person name="De Faria S.M."/>
            <person name="Gross E."/>
            <person name="Dos Reis Junior F.B."/>
            <person name="Simon M."/>
            <person name="Maluk M."/>
            <person name="Odee D.W."/>
            <person name="Kenicer G."/>
            <person name="Young J.P.W."/>
            <person name="Reis V.M."/>
            <person name="Zilli J."/>
            <person name="James E.K."/>
        </authorList>
    </citation>
    <scope>NUCLEOTIDE SEQUENCE</scope>
    <source>
        <strain evidence="1">JPY452</strain>
    </source>
</reference>
<organism evidence="1 2">
    <name type="scientific">Paraburkholderia unamae</name>
    <dbReference type="NCBI Taxonomy" id="219649"/>
    <lineage>
        <taxon>Bacteria</taxon>
        <taxon>Pseudomonadati</taxon>
        <taxon>Pseudomonadota</taxon>
        <taxon>Betaproteobacteria</taxon>
        <taxon>Burkholderiales</taxon>
        <taxon>Burkholderiaceae</taxon>
        <taxon>Paraburkholderia</taxon>
    </lineage>
</organism>
<evidence type="ECO:0000313" key="1">
    <source>
        <dbReference type="EMBL" id="MEM5400873.1"/>
    </source>
</evidence>
<evidence type="ECO:0000313" key="2">
    <source>
        <dbReference type="Proteomes" id="UP001392318"/>
    </source>
</evidence>
<dbReference type="EMBL" id="JAYMRU010000007">
    <property type="protein sequence ID" value="MEM5400873.1"/>
    <property type="molecule type" value="Genomic_DNA"/>
</dbReference>
<comment type="caution">
    <text evidence="1">The sequence shown here is derived from an EMBL/GenBank/DDBJ whole genome shotgun (WGS) entry which is preliminary data.</text>
</comment>
<sequence>MTPYDYGLLAQEAYTSKPDIGVEDSASRAIVRQTAAGLVVAFPGTNNIPCWVADLDGMTTFVSGAGELHKGFWDAWQAIAPAVKAAVAGRPVTFVGHSLGAAIAQMAALDFVIAGTPPRAVYGFEPPRICTTAAARAALSHVPVYLYHNGKDLVPEVPIGFQHGAYPEDIGTPCWPIPNISDHMMARVLKALPGYANAQH</sequence>
<proteinExistence type="predicted"/>
<dbReference type="EC" id="3.1.1.-" evidence="1"/>
<protein>
    <submittedName>
        <fullName evidence="1">Lipase family protein</fullName>
        <ecNumber evidence="1">3.1.1.-</ecNumber>
    </submittedName>
</protein>
<keyword evidence="1" id="KW-0378">Hydrolase</keyword>
<dbReference type="Proteomes" id="UP001392318">
    <property type="component" value="Unassembled WGS sequence"/>
</dbReference>
<name>A0ACC6RGZ5_9BURK</name>
<keyword evidence="2" id="KW-1185">Reference proteome</keyword>